<keyword evidence="3" id="KW-1185">Reference proteome</keyword>
<sequence length="33" mass="3455">MYKNQKGIVAKNLPAIIAVTAITLFAIVVGLLA</sequence>
<reference evidence="2 3" key="1">
    <citation type="submission" date="2021-12" db="EMBL/GenBank/DDBJ databases">
        <title>Genome sequencing of bacteria with rrn-lacking chromosome and rrn-plasmid.</title>
        <authorList>
            <person name="Anda M."/>
            <person name="Iwasaki W."/>
        </authorList>
    </citation>
    <scope>NUCLEOTIDE SEQUENCE [LARGE SCALE GENOMIC DNA]</scope>
    <source>
        <strain evidence="2 3">NBRC 15940</strain>
    </source>
</reference>
<organism evidence="2 3">
    <name type="scientific">Persicobacter diffluens</name>
    <dbReference type="NCBI Taxonomy" id="981"/>
    <lineage>
        <taxon>Bacteria</taxon>
        <taxon>Pseudomonadati</taxon>
        <taxon>Bacteroidota</taxon>
        <taxon>Cytophagia</taxon>
        <taxon>Cytophagales</taxon>
        <taxon>Persicobacteraceae</taxon>
        <taxon>Persicobacter</taxon>
    </lineage>
</organism>
<keyword evidence="1" id="KW-0812">Transmembrane</keyword>
<accession>A0AAN5AJJ2</accession>
<gene>
    <name evidence="2" type="ORF">PEDI_00680</name>
</gene>
<comment type="caution">
    <text evidence="2">The sequence shown here is derived from an EMBL/GenBank/DDBJ whole genome shotgun (WGS) entry which is preliminary data.</text>
</comment>
<evidence type="ECO:0000313" key="3">
    <source>
        <dbReference type="Proteomes" id="UP001310022"/>
    </source>
</evidence>
<keyword evidence="1" id="KW-1133">Transmembrane helix</keyword>
<proteinExistence type="predicted"/>
<dbReference type="EMBL" id="BQKE01000001">
    <property type="protein sequence ID" value="GJM59516.1"/>
    <property type="molecule type" value="Genomic_DNA"/>
</dbReference>
<keyword evidence="1" id="KW-0472">Membrane</keyword>
<name>A0AAN5AJJ2_9BACT</name>
<dbReference type="AlphaFoldDB" id="A0AAN5AJJ2"/>
<evidence type="ECO:0000256" key="1">
    <source>
        <dbReference type="SAM" id="Phobius"/>
    </source>
</evidence>
<feature type="transmembrane region" description="Helical" evidence="1">
    <location>
        <begin position="12"/>
        <end position="32"/>
    </location>
</feature>
<protein>
    <submittedName>
        <fullName evidence="2">Uncharacterized protein</fullName>
    </submittedName>
</protein>
<evidence type="ECO:0000313" key="2">
    <source>
        <dbReference type="EMBL" id="GJM59516.1"/>
    </source>
</evidence>
<dbReference type="Proteomes" id="UP001310022">
    <property type="component" value="Unassembled WGS sequence"/>
</dbReference>